<feature type="chain" id="PRO_5003467676" evidence="1">
    <location>
        <begin position="22"/>
        <end position="299"/>
    </location>
</feature>
<dbReference type="Pfam" id="PF12146">
    <property type="entry name" value="Hydrolase_4"/>
    <property type="match status" value="1"/>
</dbReference>
<dbReference type="SUPFAM" id="SSF53474">
    <property type="entry name" value="alpha/beta-Hydrolases"/>
    <property type="match status" value="1"/>
</dbReference>
<dbReference type="Proteomes" id="UP000009282">
    <property type="component" value="Chromosome"/>
</dbReference>
<dbReference type="RefSeq" id="WP_014108382.1">
    <property type="nucleotide sequence ID" value="NC_016041.1"/>
</dbReference>
<reference evidence="3 4" key="1">
    <citation type="journal article" date="2011" name="J. Bacteriol.">
        <title>Complete genome sequence of seawater bacterium Glaciecola nitratireducens FR1064T.</title>
        <authorList>
            <person name="Bian F."/>
            <person name="Qin Q.L."/>
            <person name="Xie B.B."/>
            <person name="Shu Y.L."/>
            <person name="Zhang X.Y."/>
            <person name="Yu Y."/>
            <person name="Chen B."/>
            <person name="Chen X.L."/>
            <person name="Zhou B.C."/>
            <person name="Zhang Y.Z."/>
        </authorList>
    </citation>
    <scope>NUCLEOTIDE SEQUENCE [LARGE SCALE GENOMIC DNA]</scope>
    <source>
        <strain evidence="4">JCM 12485 / KCTC 12276 / FR1064</strain>
    </source>
</reference>
<sequence>MVNLKTILVFFLMLSVHSINAAPAVKITIDADGHPMALWEKTVDNPKGFILFHHGRTWSALPDFDLQVKGEELSMMDGFNQMGYSVWALDARGYGETPRDATGWNTPDRAAKDIAIVLEWLAKKNGEKTHLWGWSMGSMLGQLAAQKYPDNMASLILFGYPLTLGYQYSENIIKDAPPREANTAVNAASDFITPGSISQTAIDEYVRHSLEADPFRADWHYTHQYNQLDAKNVSVPVLLLQAEFDPLAKTDMHAKAFSEFPNADKQWVVLKGGDHAALLETPRAKMIASTVGFIEWLEK</sequence>
<dbReference type="InterPro" id="IPR050266">
    <property type="entry name" value="AB_hydrolase_sf"/>
</dbReference>
<dbReference type="OrthoDB" id="9806902at2"/>
<dbReference type="KEGG" id="gni:GNIT_1384"/>
<feature type="signal peptide" evidence="1">
    <location>
        <begin position="1"/>
        <end position="21"/>
    </location>
</feature>
<dbReference type="Gene3D" id="3.40.50.1820">
    <property type="entry name" value="alpha/beta hydrolase"/>
    <property type="match status" value="1"/>
</dbReference>
<dbReference type="PANTHER" id="PTHR43798:SF33">
    <property type="entry name" value="HYDROLASE, PUTATIVE (AFU_ORTHOLOGUE AFUA_2G14860)-RELATED"/>
    <property type="match status" value="1"/>
</dbReference>
<dbReference type="InterPro" id="IPR029058">
    <property type="entry name" value="AB_hydrolase_fold"/>
</dbReference>
<feature type="domain" description="Serine aminopeptidase S33" evidence="2">
    <location>
        <begin position="75"/>
        <end position="281"/>
    </location>
</feature>
<evidence type="ECO:0000256" key="1">
    <source>
        <dbReference type="SAM" id="SignalP"/>
    </source>
</evidence>
<name>G4QL37_GLANF</name>
<evidence type="ECO:0000313" key="3">
    <source>
        <dbReference type="EMBL" id="AEP29508.1"/>
    </source>
</evidence>
<keyword evidence="4" id="KW-1185">Reference proteome</keyword>
<dbReference type="PANTHER" id="PTHR43798">
    <property type="entry name" value="MONOACYLGLYCEROL LIPASE"/>
    <property type="match status" value="1"/>
</dbReference>
<dbReference type="eggNOG" id="COG2267">
    <property type="taxonomic scope" value="Bacteria"/>
</dbReference>
<gene>
    <name evidence="3" type="ordered locus">GNIT_1384</name>
</gene>
<dbReference type="GO" id="GO:0016020">
    <property type="term" value="C:membrane"/>
    <property type="evidence" value="ECO:0007669"/>
    <property type="project" value="TreeGrafter"/>
</dbReference>
<organism evidence="3 4">
    <name type="scientific">Glaciecola nitratireducens (strain JCM 12485 / KCTC 12276 / FR1064)</name>
    <dbReference type="NCBI Taxonomy" id="1085623"/>
    <lineage>
        <taxon>Bacteria</taxon>
        <taxon>Pseudomonadati</taxon>
        <taxon>Pseudomonadota</taxon>
        <taxon>Gammaproteobacteria</taxon>
        <taxon>Alteromonadales</taxon>
        <taxon>Alteromonadaceae</taxon>
        <taxon>Brumicola</taxon>
    </lineage>
</organism>
<proteinExistence type="predicted"/>
<evidence type="ECO:0000313" key="4">
    <source>
        <dbReference type="Proteomes" id="UP000009282"/>
    </source>
</evidence>
<keyword evidence="1" id="KW-0732">Signal</keyword>
<dbReference type="EMBL" id="CP003060">
    <property type="protein sequence ID" value="AEP29508.1"/>
    <property type="molecule type" value="Genomic_DNA"/>
</dbReference>
<keyword evidence="3" id="KW-0378">Hydrolase</keyword>
<dbReference type="InterPro" id="IPR022742">
    <property type="entry name" value="Hydrolase_4"/>
</dbReference>
<dbReference type="HOGENOM" id="CLU_057612_0_0_6"/>
<dbReference type="AlphaFoldDB" id="G4QL37"/>
<dbReference type="GO" id="GO:0016787">
    <property type="term" value="F:hydrolase activity"/>
    <property type="evidence" value="ECO:0007669"/>
    <property type="project" value="UniProtKB-KW"/>
</dbReference>
<evidence type="ECO:0000259" key="2">
    <source>
        <dbReference type="Pfam" id="PF12146"/>
    </source>
</evidence>
<accession>G4QL37</accession>
<dbReference type="STRING" id="1085623.GNIT_1384"/>
<protein>
    <submittedName>
        <fullName evidence="3">Hydrolase</fullName>
    </submittedName>
</protein>